<dbReference type="InterPro" id="IPR002934">
    <property type="entry name" value="Polymerase_NTP_transf_dom"/>
</dbReference>
<keyword evidence="3" id="KW-0808">Transferase</keyword>
<organism evidence="11 12">
    <name type="scientific">Roseofilum halophilum BLCC-M91</name>
    <dbReference type="NCBI Taxonomy" id="3022259"/>
    <lineage>
        <taxon>Bacteria</taxon>
        <taxon>Bacillati</taxon>
        <taxon>Cyanobacteriota</taxon>
        <taxon>Cyanophyceae</taxon>
        <taxon>Desertifilales</taxon>
        <taxon>Desertifilaceae</taxon>
        <taxon>Roseofilum</taxon>
        <taxon>Roseofilum halophilum</taxon>
    </lineage>
</organism>
<accession>A0ABT7BPJ8</accession>
<evidence type="ECO:0000256" key="5">
    <source>
        <dbReference type="ARBA" id="ARBA00022723"/>
    </source>
</evidence>
<dbReference type="Proteomes" id="UP001231370">
    <property type="component" value="Unassembled WGS sequence"/>
</dbReference>
<dbReference type="CDD" id="cd05403">
    <property type="entry name" value="NT_KNTase_like"/>
    <property type="match status" value="1"/>
</dbReference>
<evidence type="ECO:0000256" key="2">
    <source>
        <dbReference type="ARBA" id="ARBA00022649"/>
    </source>
</evidence>
<keyword evidence="2" id="KW-1277">Toxin-antitoxin system</keyword>
<evidence type="ECO:0000256" key="9">
    <source>
        <dbReference type="ARBA" id="ARBA00038276"/>
    </source>
</evidence>
<feature type="domain" description="Polymerase nucleotidyl transferase" evidence="10">
    <location>
        <begin position="17"/>
        <end position="104"/>
    </location>
</feature>
<gene>
    <name evidence="11" type="ORF">PJF56_19895</name>
</gene>
<evidence type="ECO:0000313" key="12">
    <source>
        <dbReference type="Proteomes" id="UP001231370"/>
    </source>
</evidence>
<dbReference type="EMBL" id="JAQPOK010000153">
    <property type="protein sequence ID" value="MDJ1181127.1"/>
    <property type="molecule type" value="Genomic_DNA"/>
</dbReference>
<sequence>MNIQTLYQRLGITPTQLAEFCQNCQITELSLFGSILRDDFHSQSDIDMLVTFSPDCHLSLLGFVGLEQSLEDWLQRQVDLVEKNTVEDDFNWLRREEILNTAQVIYESRSLLSA</sequence>
<name>A0ABT7BPJ8_9CYAN</name>
<reference evidence="11 12" key="1">
    <citation type="submission" date="2023-01" db="EMBL/GenBank/DDBJ databases">
        <title>Novel diversity within Roseofilum (Cyanobacteria; Desertifilaceae) from marine benthic mats with descriptions of four novel species.</title>
        <authorList>
            <person name="Wang Y."/>
            <person name="Berthold D.E."/>
            <person name="Hu J."/>
            <person name="Lefler F.W."/>
            <person name="Laughinghouse H.D. IV."/>
        </authorList>
    </citation>
    <scope>NUCLEOTIDE SEQUENCE [LARGE SCALE GENOMIC DNA]</scope>
    <source>
        <strain evidence="11 12">BLCC-M91</strain>
    </source>
</reference>
<evidence type="ECO:0000256" key="4">
    <source>
        <dbReference type="ARBA" id="ARBA00022695"/>
    </source>
</evidence>
<keyword evidence="6" id="KW-0547">Nucleotide-binding</keyword>
<evidence type="ECO:0000256" key="6">
    <source>
        <dbReference type="ARBA" id="ARBA00022741"/>
    </source>
</evidence>
<dbReference type="PANTHER" id="PTHR33571:SF12">
    <property type="entry name" value="BSL3053 PROTEIN"/>
    <property type="match status" value="1"/>
</dbReference>
<keyword evidence="7" id="KW-0067">ATP-binding</keyword>
<dbReference type="Gene3D" id="3.30.460.10">
    <property type="entry name" value="Beta Polymerase, domain 2"/>
    <property type="match status" value="1"/>
</dbReference>
<dbReference type="InterPro" id="IPR052038">
    <property type="entry name" value="Type-VII_TA_antitoxin"/>
</dbReference>
<dbReference type="Pfam" id="PF01909">
    <property type="entry name" value="NTP_transf_2"/>
    <property type="match status" value="1"/>
</dbReference>
<evidence type="ECO:0000256" key="1">
    <source>
        <dbReference type="ARBA" id="ARBA00001946"/>
    </source>
</evidence>
<dbReference type="InterPro" id="IPR043519">
    <property type="entry name" value="NT_sf"/>
</dbReference>
<dbReference type="RefSeq" id="WP_283764427.1">
    <property type="nucleotide sequence ID" value="NZ_JAQPOK010000153.1"/>
</dbReference>
<keyword evidence="4" id="KW-0548">Nucleotidyltransferase</keyword>
<keyword evidence="8" id="KW-0460">Magnesium</keyword>
<comment type="similarity">
    <text evidence="9">Belongs to the MntA antitoxin family.</text>
</comment>
<evidence type="ECO:0000256" key="7">
    <source>
        <dbReference type="ARBA" id="ARBA00022840"/>
    </source>
</evidence>
<keyword evidence="5" id="KW-0479">Metal-binding</keyword>
<comment type="caution">
    <text evidence="11">The sequence shown here is derived from an EMBL/GenBank/DDBJ whole genome shotgun (WGS) entry which is preliminary data.</text>
</comment>
<proteinExistence type="inferred from homology"/>
<evidence type="ECO:0000256" key="8">
    <source>
        <dbReference type="ARBA" id="ARBA00022842"/>
    </source>
</evidence>
<evidence type="ECO:0000256" key="3">
    <source>
        <dbReference type="ARBA" id="ARBA00022679"/>
    </source>
</evidence>
<protein>
    <submittedName>
        <fullName evidence="11">Nucleotidyltransferase domain-containing protein</fullName>
    </submittedName>
</protein>
<dbReference type="SUPFAM" id="SSF81301">
    <property type="entry name" value="Nucleotidyltransferase"/>
    <property type="match status" value="1"/>
</dbReference>
<evidence type="ECO:0000313" key="11">
    <source>
        <dbReference type="EMBL" id="MDJ1181127.1"/>
    </source>
</evidence>
<evidence type="ECO:0000259" key="10">
    <source>
        <dbReference type="Pfam" id="PF01909"/>
    </source>
</evidence>
<dbReference type="PANTHER" id="PTHR33571">
    <property type="entry name" value="SSL8005 PROTEIN"/>
    <property type="match status" value="1"/>
</dbReference>
<keyword evidence="12" id="KW-1185">Reference proteome</keyword>
<comment type="cofactor">
    <cofactor evidence="1">
        <name>Mg(2+)</name>
        <dbReference type="ChEBI" id="CHEBI:18420"/>
    </cofactor>
</comment>